<keyword evidence="2" id="KW-1185">Reference proteome</keyword>
<protein>
    <submittedName>
        <fullName evidence="1">Uncharacterized protein</fullName>
    </submittedName>
</protein>
<organism evidence="1 2">
    <name type="scientific">Salix dunnii</name>
    <dbReference type="NCBI Taxonomy" id="1413687"/>
    <lineage>
        <taxon>Eukaryota</taxon>
        <taxon>Viridiplantae</taxon>
        <taxon>Streptophyta</taxon>
        <taxon>Embryophyta</taxon>
        <taxon>Tracheophyta</taxon>
        <taxon>Spermatophyta</taxon>
        <taxon>Magnoliopsida</taxon>
        <taxon>eudicotyledons</taxon>
        <taxon>Gunneridae</taxon>
        <taxon>Pentapetalae</taxon>
        <taxon>rosids</taxon>
        <taxon>fabids</taxon>
        <taxon>Malpighiales</taxon>
        <taxon>Salicaceae</taxon>
        <taxon>Saliceae</taxon>
        <taxon>Salix</taxon>
    </lineage>
</organism>
<comment type="caution">
    <text evidence="1">The sequence shown here is derived from an EMBL/GenBank/DDBJ whole genome shotgun (WGS) entry which is preliminary data.</text>
</comment>
<name>A0A835JV38_9ROSI</name>
<gene>
    <name evidence="1" type="ORF">SADUNF_Sadunf10G0052000</name>
</gene>
<dbReference type="Proteomes" id="UP000657918">
    <property type="component" value="Unassembled WGS sequence"/>
</dbReference>
<accession>A0A835JV38</accession>
<evidence type="ECO:0000313" key="1">
    <source>
        <dbReference type="EMBL" id="KAF9673705.1"/>
    </source>
</evidence>
<proteinExistence type="predicted"/>
<reference evidence="1 2" key="1">
    <citation type="submission" date="2020-10" db="EMBL/GenBank/DDBJ databases">
        <title>Plant Genome Project.</title>
        <authorList>
            <person name="Zhang R.-G."/>
        </authorList>
    </citation>
    <scope>NUCLEOTIDE SEQUENCE [LARGE SCALE GENOMIC DNA]</scope>
    <source>
        <strain evidence="1">FAFU-HL-1</strain>
        <tissue evidence="1">Leaf</tissue>
    </source>
</reference>
<sequence>MSIALRETTTPSSPTTLFLRTFKLCLVDKFIPVSYTSLLFFYPMNYGCCYVSNLNFFLTRSKAASKTILPSNVMTIYRAEYNEARVKCIFSDFLKNPDTEILKRFLPAAIESSEAAIGSQPDVVSVYSVHKLFVFSCSMLQTLKAKAARDNVGGVCVSSYLEMGDDCIKVKLGVSKKSILQSLIVNMSKCFVPTPPEN</sequence>
<evidence type="ECO:0000313" key="2">
    <source>
        <dbReference type="Proteomes" id="UP000657918"/>
    </source>
</evidence>
<dbReference type="AlphaFoldDB" id="A0A835JV38"/>
<dbReference type="EMBL" id="JADGMS010000010">
    <property type="protein sequence ID" value="KAF9673705.1"/>
    <property type="molecule type" value="Genomic_DNA"/>
</dbReference>